<evidence type="ECO:0000256" key="2">
    <source>
        <dbReference type="ARBA" id="ARBA00022519"/>
    </source>
</evidence>
<sequence length="294" mass="32236">MQPLSAIPPRRDPAPSRAAYRMQRLWLTPLFRALMRVGLPAFAIMMVLGIYLSSESRRDALSGGFASLRDSFQERPQFMVGLLAIDGASPALAATIRATLNLALPQSSFDIDLDATRAQIEALDGVASADLRIKAGGILQADITERVPAVVWRGLANVELLDETGRRVRLVAARTDRADLPLVAGEGADKAVPEALQILAAAGPVMPRMRGLVRMGERRWDLVLDRGQRILLPTEAPVRALERLIALDQAEDLLKRDVLAIDLRLQDRPVLRLAPYALSEMRRARGIDTSESDL</sequence>
<dbReference type="GO" id="GO:0090529">
    <property type="term" value="P:cell septum assembly"/>
    <property type="evidence" value="ECO:0007669"/>
    <property type="project" value="InterPro"/>
</dbReference>
<evidence type="ECO:0000313" key="10">
    <source>
        <dbReference type="Proteomes" id="UP000484076"/>
    </source>
</evidence>
<organism evidence="9 10">
    <name type="scientific">Fertoeibacter niger</name>
    <dbReference type="NCBI Taxonomy" id="2656921"/>
    <lineage>
        <taxon>Bacteria</taxon>
        <taxon>Pseudomonadati</taxon>
        <taxon>Pseudomonadota</taxon>
        <taxon>Alphaproteobacteria</taxon>
        <taxon>Rhodobacterales</taxon>
        <taxon>Paracoccaceae</taxon>
        <taxon>Fertoeibacter</taxon>
    </lineage>
</organism>
<comment type="function">
    <text evidence="7">Essential cell division protein.</text>
</comment>
<dbReference type="Gene3D" id="3.40.50.11690">
    <property type="entry name" value="Cell division protein FtsQ/DivIB"/>
    <property type="match status" value="1"/>
</dbReference>
<dbReference type="AlphaFoldDB" id="A0A8X8H063"/>
<keyword evidence="2 7" id="KW-0997">Cell inner membrane</keyword>
<feature type="transmembrane region" description="Helical" evidence="7">
    <location>
        <begin position="33"/>
        <end position="52"/>
    </location>
</feature>
<keyword evidence="10" id="KW-1185">Reference proteome</keyword>
<comment type="caution">
    <text evidence="9">The sequence shown here is derived from an EMBL/GenBank/DDBJ whole genome shotgun (WGS) entry which is preliminary data.</text>
</comment>
<proteinExistence type="inferred from homology"/>
<dbReference type="HAMAP" id="MF_00911">
    <property type="entry name" value="FtsQ_subfam"/>
    <property type="match status" value="1"/>
</dbReference>
<dbReference type="InterPro" id="IPR026579">
    <property type="entry name" value="FtsQ"/>
</dbReference>
<keyword evidence="6 7" id="KW-0131">Cell cycle</keyword>
<keyword evidence="7" id="KW-0472">Membrane</keyword>
<evidence type="ECO:0000256" key="5">
    <source>
        <dbReference type="ARBA" id="ARBA00022989"/>
    </source>
</evidence>
<evidence type="ECO:0000313" key="9">
    <source>
        <dbReference type="EMBL" id="NUB43769.1"/>
    </source>
</evidence>
<keyword evidence="4 7" id="KW-0812">Transmembrane</keyword>
<dbReference type="PANTHER" id="PTHR35851:SF1">
    <property type="entry name" value="CELL DIVISION PROTEIN FTSQ"/>
    <property type="match status" value="1"/>
</dbReference>
<protein>
    <recommendedName>
        <fullName evidence="7">Cell division protein FtsQ</fullName>
    </recommendedName>
</protein>
<name>A0A8X8H063_9RHOB</name>
<dbReference type="RefSeq" id="WP_152824184.1">
    <property type="nucleotide sequence ID" value="NZ_WHUT02000002.1"/>
</dbReference>
<evidence type="ECO:0000256" key="3">
    <source>
        <dbReference type="ARBA" id="ARBA00022618"/>
    </source>
</evidence>
<evidence type="ECO:0000256" key="1">
    <source>
        <dbReference type="ARBA" id="ARBA00022475"/>
    </source>
</evidence>
<evidence type="ECO:0000256" key="6">
    <source>
        <dbReference type="ARBA" id="ARBA00023306"/>
    </source>
</evidence>
<evidence type="ECO:0000259" key="8">
    <source>
        <dbReference type="Pfam" id="PF03799"/>
    </source>
</evidence>
<accession>A0A8X8H063</accession>
<comment type="similarity">
    <text evidence="7">Belongs to the FtsQ/DivIB family. FtsQ subfamily.</text>
</comment>
<dbReference type="InterPro" id="IPR045335">
    <property type="entry name" value="FtsQ_C_sf"/>
</dbReference>
<dbReference type="EMBL" id="WHUT02000002">
    <property type="protein sequence ID" value="NUB43769.1"/>
    <property type="molecule type" value="Genomic_DNA"/>
</dbReference>
<dbReference type="GO" id="GO:0043093">
    <property type="term" value="P:FtsZ-dependent cytokinesis"/>
    <property type="evidence" value="ECO:0007669"/>
    <property type="project" value="UniProtKB-UniRule"/>
</dbReference>
<keyword evidence="5 7" id="KW-1133">Transmembrane helix</keyword>
<dbReference type="PANTHER" id="PTHR35851">
    <property type="entry name" value="CELL DIVISION PROTEIN FTSQ"/>
    <property type="match status" value="1"/>
</dbReference>
<keyword evidence="1 7" id="KW-1003">Cell membrane</keyword>
<dbReference type="InterPro" id="IPR005548">
    <property type="entry name" value="Cell_div_FtsQ/DivIB_C"/>
</dbReference>
<keyword evidence="3 7" id="KW-0132">Cell division</keyword>
<evidence type="ECO:0000256" key="4">
    <source>
        <dbReference type="ARBA" id="ARBA00022692"/>
    </source>
</evidence>
<dbReference type="GO" id="GO:0005886">
    <property type="term" value="C:plasma membrane"/>
    <property type="evidence" value="ECO:0007669"/>
    <property type="project" value="UniProtKB-SubCell"/>
</dbReference>
<reference evidence="9" key="1">
    <citation type="submission" date="2020-05" db="EMBL/GenBank/DDBJ databases">
        <title>Fertoebacter nigrum gen. nov., sp. nov., a new member of the family Rhodobacteraceae.</title>
        <authorList>
            <person name="Szuroczki S."/>
            <person name="Abbaszade G."/>
            <person name="Buni D."/>
            <person name="Schumann P."/>
            <person name="Toth E."/>
        </authorList>
    </citation>
    <scope>NUCLEOTIDE SEQUENCE</scope>
    <source>
        <strain evidence="9">RG-N-1a</strain>
    </source>
</reference>
<dbReference type="Proteomes" id="UP000484076">
    <property type="component" value="Unassembled WGS sequence"/>
</dbReference>
<gene>
    <name evidence="7" type="primary">ftsQ</name>
    <name evidence="9" type="ORF">GEU84_005180</name>
</gene>
<dbReference type="GO" id="GO:0032153">
    <property type="term" value="C:cell division site"/>
    <property type="evidence" value="ECO:0007669"/>
    <property type="project" value="UniProtKB-UniRule"/>
</dbReference>
<comment type="subcellular location">
    <subcellularLocation>
        <location evidence="7">Cell inner membrane</location>
        <topology evidence="7">Single-pass type II membrane protein</topology>
    </subcellularLocation>
    <text evidence="7">Localizes to the division septum.</text>
</comment>
<dbReference type="Pfam" id="PF03799">
    <property type="entry name" value="FtsQ_DivIB_C"/>
    <property type="match status" value="1"/>
</dbReference>
<feature type="domain" description="Cell division protein FtsQ/DivIB C-terminal" evidence="8">
    <location>
        <begin position="151"/>
        <end position="264"/>
    </location>
</feature>
<evidence type="ECO:0000256" key="7">
    <source>
        <dbReference type="HAMAP-Rule" id="MF_00911"/>
    </source>
</evidence>